<comment type="caution">
    <text evidence="1">The sequence shown here is derived from an EMBL/GenBank/DDBJ whole genome shotgun (WGS) entry which is preliminary data.</text>
</comment>
<dbReference type="Proteomes" id="UP000631694">
    <property type="component" value="Unassembled WGS sequence"/>
</dbReference>
<feature type="non-terminal residue" evidence="1">
    <location>
        <position position="1"/>
    </location>
</feature>
<keyword evidence="2" id="KW-1185">Reference proteome</keyword>
<reference evidence="1" key="1">
    <citation type="submission" date="2020-12" db="EMBL/GenBank/DDBJ databases">
        <title>Methylobrevis albus sp. nov., isolated from fresh water lack sediment.</title>
        <authorList>
            <person name="Zou Q."/>
        </authorList>
    </citation>
    <scope>NUCLEOTIDE SEQUENCE</scope>
    <source>
        <strain evidence="1">L22</strain>
    </source>
</reference>
<gene>
    <name evidence="1" type="ORF">I5731_00040</name>
</gene>
<dbReference type="EMBL" id="JADZLT010000016">
    <property type="protein sequence ID" value="MBH0236200.1"/>
    <property type="molecule type" value="Genomic_DNA"/>
</dbReference>
<name>A0A931MX31_9HYPH</name>
<evidence type="ECO:0000313" key="2">
    <source>
        <dbReference type="Proteomes" id="UP000631694"/>
    </source>
</evidence>
<sequence>YVGRKDFENYAEYLALYGSERLIPEMRRVRISARRQLPKAICTRLGIASFAEAVDRDAAELTARLVAA</sequence>
<organism evidence="1 2">
    <name type="scientific">Methylobrevis albus</name>
    <dbReference type="NCBI Taxonomy" id="2793297"/>
    <lineage>
        <taxon>Bacteria</taxon>
        <taxon>Pseudomonadati</taxon>
        <taxon>Pseudomonadota</taxon>
        <taxon>Alphaproteobacteria</taxon>
        <taxon>Hyphomicrobiales</taxon>
        <taxon>Pleomorphomonadaceae</taxon>
        <taxon>Methylobrevis</taxon>
    </lineage>
</organism>
<accession>A0A931MX31</accession>
<dbReference type="RefSeq" id="WP_197309308.1">
    <property type="nucleotide sequence ID" value="NZ_JADZLT010000016.1"/>
</dbReference>
<protein>
    <submittedName>
        <fullName evidence="1">Uncharacterized protein</fullName>
    </submittedName>
</protein>
<dbReference type="AlphaFoldDB" id="A0A931MX31"/>
<proteinExistence type="predicted"/>
<evidence type="ECO:0000313" key="1">
    <source>
        <dbReference type="EMBL" id="MBH0236200.1"/>
    </source>
</evidence>